<reference evidence="2" key="1">
    <citation type="submission" date="2016-03" db="EMBL/GenBank/DDBJ databases">
        <title>Mechanisms controlling the formation of the plant cell surface in tip-growing cells are functionally conserved among land plants.</title>
        <authorList>
            <person name="Honkanen S."/>
            <person name="Jones V.A."/>
            <person name="Morieri G."/>
            <person name="Champion C."/>
            <person name="Hetherington A.J."/>
            <person name="Kelly S."/>
            <person name="Saint-Marcoux D."/>
            <person name="Proust H."/>
            <person name="Prescott H."/>
            <person name="Dolan L."/>
        </authorList>
    </citation>
    <scope>NUCLEOTIDE SEQUENCE [LARGE SCALE GENOMIC DNA]</scope>
    <source>
        <tissue evidence="2">Whole gametophyte</tissue>
    </source>
</reference>
<protein>
    <submittedName>
        <fullName evidence="2">Uncharacterized protein</fullName>
    </submittedName>
</protein>
<feature type="region of interest" description="Disordered" evidence="1">
    <location>
        <begin position="1"/>
        <end position="67"/>
    </location>
</feature>
<keyword evidence="3" id="KW-1185">Reference proteome</keyword>
<evidence type="ECO:0000313" key="3">
    <source>
        <dbReference type="Proteomes" id="UP000077202"/>
    </source>
</evidence>
<proteinExistence type="predicted"/>
<accession>A0A176VLX7</accession>
<sequence>MVDAGQRVNPLTLTSARPETEGSNSLTHLRRIRRKSGRMFPHFLENGSGPRSYGDEMSDDAEDSVDPKPEFEENCIWKFVKQLLLYIRLGKSSSRNSMTPSLFSGSVELLKPDSFGCKELVRASGQIGEKKILRGEVSDYG</sequence>
<feature type="compositionally biased region" description="Polar residues" evidence="1">
    <location>
        <begin position="9"/>
        <end position="27"/>
    </location>
</feature>
<gene>
    <name evidence="2" type="ORF">AXG93_242s1250</name>
</gene>
<feature type="compositionally biased region" description="Basic residues" evidence="1">
    <location>
        <begin position="28"/>
        <end position="37"/>
    </location>
</feature>
<name>A0A176VLX7_MARPO</name>
<comment type="caution">
    <text evidence="2">The sequence shown here is derived from an EMBL/GenBank/DDBJ whole genome shotgun (WGS) entry which is preliminary data.</text>
</comment>
<dbReference type="EMBL" id="LVLJ01003307">
    <property type="protein sequence ID" value="OAE21944.1"/>
    <property type="molecule type" value="Genomic_DNA"/>
</dbReference>
<evidence type="ECO:0000313" key="2">
    <source>
        <dbReference type="EMBL" id="OAE21944.1"/>
    </source>
</evidence>
<dbReference type="Proteomes" id="UP000077202">
    <property type="component" value="Unassembled WGS sequence"/>
</dbReference>
<organism evidence="2 3">
    <name type="scientific">Marchantia polymorpha subsp. ruderalis</name>
    <dbReference type="NCBI Taxonomy" id="1480154"/>
    <lineage>
        <taxon>Eukaryota</taxon>
        <taxon>Viridiplantae</taxon>
        <taxon>Streptophyta</taxon>
        <taxon>Embryophyta</taxon>
        <taxon>Marchantiophyta</taxon>
        <taxon>Marchantiopsida</taxon>
        <taxon>Marchantiidae</taxon>
        <taxon>Marchantiales</taxon>
        <taxon>Marchantiaceae</taxon>
        <taxon>Marchantia</taxon>
    </lineage>
</organism>
<evidence type="ECO:0000256" key="1">
    <source>
        <dbReference type="SAM" id="MobiDB-lite"/>
    </source>
</evidence>
<dbReference type="AlphaFoldDB" id="A0A176VLX7"/>